<sequence length="113" mass="12691">MEELAAPYVDTFSLLRQKYEENKRGLSGGMLGGGGGNSGGNYGLSSPHSFMIDDQDENDYHHGNKRYCNRNDNTSYSNSKIHNSRMLASMLKMETGLSSCSTQHRLIYFKITR</sequence>
<feature type="compositionally biased region" description="Polar residues" evidence="1">
    <location>
        <begin position="70"/>
        <end position="79"/>
    </location>
</feature>
<feature type="region of interest" description="Disordered" evidence="1">
    <location>
        <begin position="37"/>
        <end position="79"/>
    </location>
</feature>
<dbReference type="AlphaFoldDB" id="A0A7S0GF02"/>
<proteinExistence type="predicted"/>
<accession>A0A7S0GF02</accession>
<reference evidence="2" key="1">
    <citation type="submission" date="2021-01" db="EMBL/GenBank/DDBJ databases">
        <authorList>
            <person name="Corre E."/>
            <person name="Pelletier E."/>
            <person name="Niang G."/>
            <person name="Scheremetjew M."/>
            <person name="Finn R."/>
            <person name="Kale V."/>
            <person name="Holt S."/>
            <person name="Cochrane G."/>
            <person name="Meng A."/>
            <person name="Brown T."/>
            <person name="Cohen L."/>
        </authorList>
    </citation>
    <scope>NUCLEOTIDE SEQUENCE</scope>
    <source>
        <strain evidence="2">CCAP1064/1</strain>
    </source>
</reference>
<gene>
    <name evidence="2" type="ORF">PINE0816_LOCUS9007</name>
</gene>
<name>A0A7S0GF02_9STRA</name>
<protein>
    <submittedName>
        <fullName evidence="2">Uncharacterized protein</fullName>
    </submittedName>
</protein>
<organism evidence="2">
    <name type="scientific">Proboscia inermis</name>
    <dbReference type="NCBI Taxonomy" id="420281"/>
    <lineage>
        <taxon>Eukaryota</taxon>
        <taxon>Sar</taxon>
        <taxon>Stramenopiles</taxon>
        <taxon>Ochrophyta</taxon>
        <taxon>Bacillariophyta</taxon>
        <taxon>Coscinodiscophyceae</taxon>
        <taxon>Rhizosoleniophycidae</taxon>
        <taxon>Rhizosoleniales</taxon>
        <taxon>Rhizosoleniaceae</taxon>
        <taxon>Proboscia</taxon>
    </lineage>
</organism>
<evidence type="ECO:0000313" key="2">
    <source>
        <dbReference type="EMBL" id="CAD8412878.1"/>
    </source>
</evidence>
<dbReference type="EMBL" id="HBEL01019007">
    <property type="protein sequence ID" value="CAD8412878.1"/>
    <property type="molecule type" value="Transcribed_RNA"/>
</dbReference>
<evidence type="ECO:0000256" key="1">
    <source>
        <dbReference type="SAM" id="MobiDB-lite"/>
    </source>
</evidence>